<name>A0A4U8U9Y8_9HELI</name>
<proteinExistence type="predicted"/>
<feature type="non-terminal residue" evidence="2">
    <location>
        <position position="84"/>
    </location>
</feature>
<dbReference type="EMBL" id="JRPC02000118">
    <property type="protein sequence ID" value="TLE11368.1"/>
    <property type="molecule type" value="Genomic_DNA"/>
</dbReference>
<comment type="caution">
    <text evidence="2">The sequence shown here is derived from an EMBL/GenBank/DDBJ whole genome shotgun (WGS) entry which is preliminary data.</text>
</comment>
<dbReference type="Proteomes" id="UP000029920">
    <property type="component" value="Unassembled WGS sequence"/>
</dbReference>
<evidence type="ECO:0000313" key="2">
    <source>
        <dbReference type="EMBL" id="TLE11368.1"/>
    </source>
</evidence>
<protein>
    <submittedName>
        <fullName evidence="2">Uncharacterized protein</fullName>
    </submittedName>
</protein>
<dbReference type="RefSeq" id="WP_138155366.1">
    <property type="nucleotide sequence ID" value="NZ_JRPC02000118.1"/>
</dbReference>
<evidence type="ECO:0000313" key="3">
    <source>
        <dbReference type="Proteomes" id="UP000029920"/>
    </source>
</evidence>
<dbReference type="AlphaFoldDB" id="A0A4U8U9Y8"/>
<gene>
    <name evidence="2" type="ORF">LS72_010625</name>
</gene>
<feature type="coiled-coil region" evidence="1">
    <location>
        <begin position="3"/>
        <end position="34"/>
    </location>
</feature>
<sequence>MRLGEIQSKLKESKEKLQATKESLNIQKENIFKKVIKPFDDLTSLPTAIFNNIFKRYRLSDFLPYLCYDKEEKIYINNDNSYGA</sequence>
<keyword evidence="3" id="KW-1185">Reference proteome</keyword>
<keyword evidence="1" id="KW-0175">Coiled coil</keyword>
<accession>A0A4U8U9Y8</accession>
<organism evidence="2 3">
    <name type="scientific">Helicobacter apodemus</name>
    <dbReference type="NCBI Taxonomy" id="135569"/>
    <lineage>
        <taxon>Bacteria</taxon>
        <taxon>Pseudomonadati</taxon>
        <taxon>Campylobacterota</taxon>
        <taxon>Epsilonproteobacteria</taxon>
        <taxon>Campylobacterales</taxon>
        <taxon>Helicobacteraceae</taxon>
        <taxon>Helicobacter</taxon>
    </lineage>
</organism>
<evidence type="ECO:0000256" key="1">
    <source>
        <dbReference type="SAM" id="Coils"/>
    </source>
</evidence>
<reference evidence="2 3" key="1">
    <citation type="journal article" date="2014" name="Genome Announc.">
        <title>Draft genome sequences of eight enterohepatic helicobacter species isolated from both laboratory and wild rodents.</title>
        <authorList>
            <person name="Sheh A."/>
            <person name="Shen Z."/>
            <person name="Fox J.G."/>
        </authorList>
    </citation>
    <scope>NUCLEOTIDE SEQUENCE [LARGE SCALE GENOMIC DNA]</scope>
    <source>
        <strain evidence="2 3">MIT-03-7007</strain>
    </source>
</reference>